<accession>A0A6J3LSR3</accession>
<name>A0A6J3LSR3_9PEZI</name>
<sequence length="163" mass="18656">MSSTSFDYYKIFLSPPPKQTVEEQRDAHIARLVQVMEGLFDVKFAEAENVRQVYELDKVIQGIKPHEGLDGTEQCQLWLLEHRDWIIKARSSATKSSTREPTERRNAIKNAREWLKTWNALNGKANDQPGSGKECDTPVLQRMIALLAVRLERPDGDGKLAHR</sequence>
<reference evidence="2" key="2">
    <citation type="submission" date="2020-04" db="EMBL/GenBank/DDBJ databases">
        <authorList>
            <consortium name="NCBI Genome Project"/>
        </authorList>
    </citation>
    <scope>NUCLEOTIDE SEQUENCE</scope>
    <source>
        <strain evidence="2">CBS 342.82</strain>
    </source>
</reference>
<dbReference type="RefSeq" id="XP_033455852.1">
    <property type="nucleotide sequence ID" value="XM_033605828.1"/>
</dbReference>
<dbReference type="Proteomes" id="UP000504637">
    <property type="component" value="Unplaced"/>
</dbReference>
<evidence type="ECO:0000313" key="2">
    <source>
        <dbReference type="RefSeq" id="XP_033455852.1"/>
    </source>
</evidence>
<keyword evidence="1" id="KW-1185">Reference proteome</keyword>
<reference evidence="2" key="3">
    <citation type="submission" date="2025-08" db="UniProtKB">
        <authorList>
            <consortium name="RefSeq"/>
        </authorList>
    </citation>
    <scope>IDENTIFICATION</scope>
    <source>
        <strain evidence="2">CBS 342.82</strain>
    </source>
</reference>
<dbReference type="AlphaFoldDB" id="A0A6J3LSR3"/>
<organism evidence="2">
    <name type="scientific">Dissoconium aciculare CBS 342.82</name>
    <dbReference type="NCBI Taxonomy" id="1314786"/>
    <lineage>
        <taxon>Eukaryota</taxon>
        <taxon>Fungi</taxon>
        <taxon>Dikarya</taxon>
        <taxon>Ascomycota</taxon>
        <taxon>Pezizomycotina</taxon>
        <taxon>Dothideomycetes</taxon>
        <taxon>Dothideomycetidae</taxon>
        <taxon>Mycosphaerellales</taxon>
        <taxon>Dissoconiaceae</taxon>
        <taxon>Dissoconium</taxon>
    </lineage>
</organism>
<evidence type="ECO:0000313" key="1">
    <source>
        <dbReference type="Proteomes" id="UP000504637"/>
    </source>
</evidence>
<protein>
    <submittedName>
        <fullName evidence="2">Uncharacterized protein</fullName>
    </submittedName>
</protein>
<reference evidence="2" key="1">
    <citation type="submission" date="2020-01" db="EMBL/GenBank/DDBJ databases">
        <authorList>
            <consortium name="DOE Joint Genome Institute"/>
            <person name="Haridas S."/>
            <person name="Albert R."/>
            <person name="Binder M."/>
            <person name="Bloem J."/>
            <person name="Labutti K."/>
            <person name="Salamov A."/>
            <person name="Andreopoulos B."/>
            <person name="Baker S.E."/>
            <person name="Barry K."/>
            <person name="Bills G."/>
            <person name="Bluhm B.H."/>
            <person name="Cannon C."/>
            <person name="Castanera R."/>
            <person name="Culley D.E."/>
            <person name="Daum C."/>
            <person name="Ezra D."/>
            <person name="Gonzalez J.B."/>
            <person name="Henrissat B."/>
            <person name="Kuo A."/>
            <person name="Liang C."/>
            <person name="Lipzen A."/>
            <person name="Lutzoni F."/>
            <person name="Magnuson J."/>
            <person name="Mondo S."/>
            <person name="Nolan M."/>
            <person name="Ohm R."/>
            <person name="Pangilinan J."/>
            <person name="Park H.-J."/>
            <person name="Ramirez L."/>
            <person name="Alfaro M."/>
            <person name="Sun H."/>
            <person name="Tritt A."/>
            <person name="Yoshinaga Y."/>
            <person name="Zwiers L.-H."/>
            <person name="Turgeon B.G."/>
            <person name="Goodwin S.B."/>
            <person name="Spatafora J.W."/>
            <person name="Crous P.W."/>
            <person name="Grigoriev I.V."/>
        </authorList>
    </citation>
    <scope>NUCLEOTIDE SEQUENCE</scope>
    <source>
        <strain evidence="2">CBS 342.82</strain>
    </source>
</reference>
<gene>
    <name evidence="2" type="ORF">K489DRAFT_384303</name>
</gene>
<dbReference type="GeneID" id="54363628"/>
<proteinExistence type="predicted"/>